<dbReference type="Proteomes" id="UP001139199">
    <property type="component" value="Unassembled WGS sequence"/>
</dbReference>
<protein>
    <submittedName>
        <fullName evidence="1">Uncharacterized protein</fullName>
    </submittedName>
</protein>
<accession>A0A9X1L2M6</accession>
<dbReference type="RefSeq" id="WP_226544413.1">
    <property type="nucleotide sequence ID" value="NZ_JAJAPW010000006.1"/>
</dbReference>
<evidence type="ECO:0000313" key="1">
    <source>
        <dbReference type="EMBL" id="MCB4799933.1"/>
    </source>
</evidence>
<dbReference type="EMBL" id="JAJAPW010000006">
    <property type="protein sequence ID" value="MCB4799933.1"/>
    <property type="molecule type" value="Genomic_DNA"/>
</dbReference>
<dbReference type="AlphaFoldDB" id="A0A9X1L2M6"/>
<reference evidence="1" key="1">
    <citation type="submission" date="2021-10" db="EMBL/GenBank/DDBJ databases">
        <title>Tamlana sargassums sp. nov., and Tamlana laminarinivorans sp. nov., two new bacteria isolated from the brown alga.</title>
        <authorList>
            <person name="Li J."/>
        </authorList>
    </citation>
    <scope>NUCLEOTIDE SEQUENCE</scope>
    <source>
        <strain evidence="1">PT2-4</strain>
    </source>
</reference>
<proteinExistence type="predicted"/>
<comment type="caution">
    <text evidence="1">The sequence shown here is derived from an EMBL/GenBank/DDBJ whole genome shotgun (WGS) entry which is preliminary data.</text>
</comment>
<organism evidence="1 2">
    <name type="scientific">Neotamlana laminarinivorans</name>
    <dbReference type="NCBI Taxonomy" id="2883124"/>
    <lineage>
        <taxon>Bacteria</taxon>
        <taxon>Pseudomonadati</taxon>
        <taxon>Bacteroidota</taxon>
        <taxon>Flavobacteriia</taxon>
        <taxon>Flavobacteriales</taxon>
        <taxon>Flavobacteriaceae</taxon>
        <taxon>Neotamlana</taxon>
    </lineage>
</organism>
<gene>
    <name evidence="1" type="ORF">LG649_13855</name>
</gene>
<sequence>MFRLLIICFLFLSTISCRTINGNNSKPKIAKLYFKALNQSSNAIASNLISDSLTTFIPAYNYKIIYSKQDFLNNWLKWDSVFNPSYKILKIEEESDFIKVKVSKTDERINFFMEEPFITNEVFHFKNNKIVSIETTYLNFNEGVWETNKSNFLNWIKTHHPNLNNFMYNQTKTGGLKLKKAIELYKQHHKNNK</sequence>
<dbReference type="PROSITE" id="PS51257">
    <property type="entry name" value="PROKAR_LIPOPROTEIN"/>
    <property type="match status" value="1"/>
</dbReference>
<name>A0A9X1L2M6_9FLAO</name>
<keyword evidence="2" id="KW-1185">Reference proteome</keyword>
<evidence type="ECO:0000313" key="2">
    <source>
        <dbReference type="Proteomes" id="UP001139199"/>
    </source>
</evidence>